<name>A0A9P3BSC7_9EURO</name>
<reference evidence="1 2" key="1">
    <citation type="submission" date="2018-10" db="EMBL/GenBank/DDBJ databases">
        <title>Pan-genome distribution and transcriptional activeness of fungal secondary metabolism genes in Aspergillus section Fumigati.</title>
        <authorList>
            <person name="Takahashi H."/>
            <person name="Umemura M."/>
            <person name="Ninomiya A."/>
            <person name="Kusuya Y."/>
            <person name="Urayama S."/>
            <person name="Shimizu M."/>
            <person name="Watanabe A."/>
            <person name="Kamei K."/>
            <person name="Yaguchi T."/>
            <person name="Hagiwara D."/>
        </authorList>
    </citation>
    <scope>NUCLEOTIDE SEQUENCE [LARGE SCALE GENOMIC DNA]</scope>
    <source>
        <strain evidence="1 2">IFM 55266</strain>
    </source>
</reference>
<evidence type="ECO:0000313" key="1">
    <source>
        <dbReference type="EMBL" id="GIJ92781.1"/>
    </source>
</evidence>
<protein>
    <submittedName>
        <fullName evidence="1">Uncharacterized protein</fullName>
    </submittedName>
</protein>
<comment type="caution">
    <text evidence="1">The sequence shown here is derived from an EMBL/GenBank/DDBJ whole genome shotgun (WGS) entry which is preliminary data.</text>
</comment>
<dbReference type="InterPro" id="IPR022198">
    <property type="entry name" value="DUF3723"/>
</dbReference>
<sequence>MSLRAQGHENIITAARKRLYGQNRWWVVDVYVEDRSEQSDTQSLHSRLVRSLREHFPNQRQPPDGLIYERLRFYEGHLGSPPDHDAASAWWAILQHNPKSKKHKYLKAFFRHGSFPQAFDALLPIPGLWARMQIGVLHSLIALRCDEVRNSEQQQRKGPSNSGIITLQPVLFYLQGIRRMWVERIFGGNVTLAVHADVETVQALESRVPKVSDEDLGFLEGKMVKQTLFPSIEDPKTREDIWQRLQLIDAPILTLRTFFQDIRFLGVARKVMQTLLLPLGPWESKNKATIDEELGGHYRMAETAS</sequence>
<dbReference type="GeneID" id="67002385"/>
<dbReference type="Proteomes" id="UP001043456">
    <property type="component" value="Unassembled WGS sequence"/>
</dbReference>
<feature type="non-terminal residue" evidence="1">
    <location>
        <position position="305"/>
    </location>
</feature>
<dbReference type="EMBL" id="BHVY01000022">
    <property type="protein sequence ID" value="GIJ92781.1"/>
    <property type="molecule type" value="Genomic_DNA"/>
</dbReference>
<dbReference type="RefSeq" id="XP_043163527.1">
    <property type="nucleotide sequence ID" value="XM_043307592.1"/>
</dbReference>
<keyword evidence="2" id="KW-1185">Reference proteome</keyword>
<dbReference type="AlphaFoldDB" id="A0A9P3BSC7"/>
<dbReference type="Pfam" id="PF12520">
    <property type="entry name" value="DUF3723"/>
    <property type="match status" value="2"/>
</dbReference>
<proteinExistence type="predicted"/>
<accession>A0A9P3BSC7</accession>
<dbReference type="OrthoDB" id="4227485at2759"/>
<organism evidence="1 2">
    <name type="scientific">Aspergillus pseudoviridinutans</name>
    <dbReference type="NCBI Taxonomy" id="1517512"/>
    <lineage>
        <taxon>Eukaryota</taxon>
        <taxon>Fungi</taxon>
        <taxon>Dikarya</taxon>
        <taxon>Ascomycota</taxon>
        <taxon>Pezizomycotina</taxon>
        <taxon>Eurotiomycetes</taxon>
        <taxon>Eurotiomycetidae</taxon>
        <taxon>Eurotiales</taxon>
        <taxon>Aspergillaceae</taxon>
        <taxon>Aspergillus</taxon>
        <taxon>Aspergillus subgen. Fumigati</taxon>
    </lineage>
</organism>
<gene>
    <name evidence="1" type="ORF">Asppvi_003773</name>
</gene>
<evidence type="ECO:0000313" key="2">
    <source>
        <dbReference type="Proteomes" id="UP001043456"/>
    </source>
</evidence>